<accession>A0A419QYT8</accession>
<protein>
    <submittedName>
        <fullName evidence="7">Energy transducer TonB</fullName>
    </submittedName>
</protein>
<evidence type="ECO:0000313" key="7">
    <source>
        <dbReference type="EMBL" id="RJX65990.1"/>
    </source>
</evidence>
<dbReference type="RefSeq" id="WP_120111602.1">
    <property type="nucleotide sequence ID" value="NZ_RAHJ01000021.1"/>
</dbReference>
<comment type="caution">
    <text evidence="7">The sequence shown here is derived from an EMBL/GenBank/DDBJ whole genome shotgun (WGS) entry which is preliminary data.</text>
</comment>
<keyword evidence="2 5" id="KW-0812">Transmembrane</keyword>
<dbReference type="InterPro" id="IPR006260">
    <property type="entry name" value="TonB/TolA_C"/>
</dbReference>
<gene>
    <name evidence="7" type="ORF">D6858_13530</name>
</gene>
<dbReference type="InterPro" id="IPR037682">
    <property type="entry name" value="TonB_C"/>
</dbReference>
<dbReference type="Proteomes" id="UP000284322">
    <property type="component" value="Unassembled WGS sequence"/>
</dbReference>
<dbReference type="Pfam" id="PF03544">
    <property type="entry name" value="TonB_C"/>
    <property type="match status" value="1"/>
</dbReference>
<keyword evidence="8" id="KW-1185">Reference proteome</keyword>
<feature type="domain" description="TonB C-terminal" evidence="6">
    <location>
        <begin position="135"/>
        <end position="228"/>
    </location>
</feature>
<feature type="transmembrane region" description="Helical" evidence="5">
    <location>
        <begin position="15"/>
        <end position="36"/>
    </location>
</feature>
<sequence>MAYATHTTWKDRPGAVAGVIAVHAALGYALVTGLSFTGIVEKLPKLVGETIVDPVPIPPVEPPPQPKVEPQDTAPQIAPAPAPFVPKAPIELGPRTPMETSDVILPPLDLPSLVPGPTPSASAGPKVDRFKPVAAAPRNNAGSWITDADYRSNWIRQELTGVARFRLDISASGQVTGCTITSSSGHRELDNATCALISRRAKFKPAKDGNGEAVASTFASAVEWKIPD</sequence>
<evidence type="ECO:0000256" key="2">
    <source>
        <dbReference type="ARBA" id="ARBA00022692"/>
    </source>
</evidence>
<dbReference type="Gene3D" id="3.30.1150.10">
    <property type="match status" value="1"/>
</dbReference>
<proteinExistence type="predicted"/>
<evidence type="ECO:0000256" key="4">
    <source>
        <dbReference type="ARBA" id="ARBA00023136"/>
    </source>
</evidence>
<keyword evidence="4 5" id="KW-0472">Membrane</keyword>
<organism evidence="7 8">
    <name type="scientific">Tsuneonella suprasediminis</name>
    <dbReference type="NCBI Taxonomy" id="2306996"/>
    <lineage>
        <taxon>Bacteria</taxon>
        <taxon>Pseudomonadati</taxon>
        <taxon>Pseudomonadota</taxon>
        <taxon>Alphaproteobacteria</taxon>
        <taxon>Sphingomonadales</taxon>
        <taxon>Erythrobacteraceae</taxon>
        <taxon>Tsuneonella</taxon>
    </lineage>
</organism>
<dbReference type="EMBL" id="RAHJ01000021">
    <property type="protein sequence ID" value="RJX65990.1"/>
    <property type="molecule type" value="Genomic_DNA"/>
</dbReference>
<evidence type="ECO:0000259" key="6">
    <source>
        <dbReference type="PROSITE" id="PS52015"/>
    </source>
</evidence>
<dbReference type="GO" id="GO:0055085">
    <property type="term" value="P:transmembrane transport"/>
    <property type="evidence" value="ECO:0007669"/>
    <property type="project" value="InterPro"/>
</dbReference>
<dbReference type="SUPFAM" id="SSF74653">
    <property type="entry name" value="TolA/TonB C-terminal domain"/>
    <property type="match status" value="1"/>
</dbReference>
<comment type="subcellular location">
    <subcellularLocation>
        <location evidence="1">Membrane</location>
        <topology evidence="1">Single-pass membrane protein</topology>
    </subcellularLocation>
</comment>
<evidence type="ECO:0000256" key="5">
    <source>
        <dbReference type="SAM" id="Phobius"/>
    </source>
</evidence>
<dbReference type="AlphaFoldDB" id="A0A419QYT8"/>
<dbReference type="PROSITE" id="PS52015">
    <property type="entry name" value="TONB_CTD"/>
    <property type="match status" value="1"/>
</dbReference>
<name>A0A419QYT8_9SPHN</name>
<dbReference type="NCBIfam" id="TIGR01352">
    <property type="entry name" value="tonB_Cterm"/>
    <property type="match status" value="1"/>
</dbReference>
<keyword evidence="3 5" id="KW-1133">Transmembrane helix</keyword>
<evidence type="ECO:0000256" key="3">
    <source>
        <dbReference type="ARBA" id="ARBA00022989"/>
    </source>
</evidence>
<reference evidence="7 8" key="1">
    <citation type="submission" date="2018-09" db="EMBL/GenBank/DDBJ databases">
        <title>Altererythrobacter sp.Ery1 and Ery12, the genome sequencing of novel strains in genus Alterythrobacter.</title>
        <authorList>
            <person name="Cheng H."/>
            <person name="Wu Y.-H."/>
            <person name="Fang C."/>
            <person name="Xu X.-W."/>
        </authorList>
    </citation>
    <scope>NUCLEOTIDE SEQUENCE [LARGE SCALE GENOMIC DNA]</scope>
    <source>
        <strain evidence="7 8">Ery12</strain>
    </source>
</reference>
<evidence type="ECO:0000256" key="1">
    <source>
        <dbReference type="ARBA" id="ARBA00004167"/>
    </source>
</evidence>
<dbReference type="GO" id="GO:0016020">
    <property type="term" value="C:membrane"/>
    <property type="evidence" value="ECO:0007669"/>
    <property type="project" value="UniProtKB-SubCell"/>
</dbReference>
<evidence type="ECO:0000313" key="8">
    <source>
        <dbReference type="Proteomes" id="UP000284322"/>
    </source>
</evidence>
<dbReference type="OrthoDB" id="7585155at2"/>